<accession>A0ABQ1XZZ1</accession>
<keyword evidence="10" id="KW-1185">Reference proteome</keyword>
<dbReference type="SUPFAM" id="SSF116726">
    <property type="entry name" value="TrkA C-terminal domain-like"/>
    <property type="match status" value="2"/>
</dbReference>
<evidence type="ECO:0000256" key="6">
    <source>
        <dbReference type="ARBA" id="ARBA00023136"/>
    </source>
</evidence>
<comment type="caution">
    <text evidence="9">The sequence shown here is derived from an EMBL/GenBank/DDBJ whole genome shotgun (WGS) entry which is preliminary data.</text>
</comment>
<feature type="transmembrane region" description="Helical" evidence="7">
    <location>
        <begin position="169"/>
        <end position="189"/>
    </location>
</feature>
<feature type="transmembrane region" description="Helical" evidence="7">
    <location>
        <begin position="408"/>
        <end position="424"/>
    </location>
</feature>
<organism evidence="9 10">
    <name type="scientific">Glycocaulis albus</name>
    <dbReference type="NCBI Taxonomy" id="1382801"/>
    <lineage>
        <taxon>Bacteria</taxon>
        <taxon>Pseudomonadati</taxon>
        <taxon>Pseudomonadota</taxon>
        <taxon>Alphaproteobacteria</taxon>
        <taxon>Maricaulales</taxon>
        <taxon>Maricaulaceae</taxon>
        <taxon>Glycocaulis</taxon>
    </lineage>
</organism>
<name>A0ABQ1XZZ1_9PROT</name>
<feature type="transmembrane region" description="Helical" evidence="7">
    <location>
        <begin position="430"/>
        <end position="448"/>
    </location>
</feature>
<dbReference type="InterPro" id="IPR006037">
    <property type="entry name" value="RCK_C"/>
</dbReference>
<gene>
    <name evidence="9" type="ORF">GCM10007420_25310</name>
</gene>
<feature type="domain" description="RCK C-terminal" evidence="8">
    <location>
        <begin position="308"/>
        <end position="392"/>
    </location>
</feature>
<feature type="domain" description="RCK C-terminal" evidence="8">
    <location>
        <begin position="194"/>
        <end position="280"/>
    </location>
</feature>
<keyword evidence="6 7" id="KW-0472">Membrane</keyword>
<comment type="subcellular location">
    <subcellularLocation>
        <location evidence="1">Membrane</location>
        <topology evidence="1">Multi-pass membrane protein</topology>
    </subcellularLocation>
</comment>
<keyword evidence="4" id="KW-0677">Repeat</keyword>
<feature type="transmembrane region" description="Helical" evidence="7">
    <location>
        <begin position="578"/>
        <end position="598"/>
    </location>
</feature>
<dbReference type="InterPro" id="IPR036721">
    <property type="entry name" value="RCK_C_sf"/>
</dbReference>
<proteinExistence type="predicted"/>
<dbReference type="Pfam" id="PF02080">
    <property type="entry name" value="TrkA_C"/>
    <property type="match status" value="2"/>
</dbReference>
<evidence type="ECO:0000256" key="4">
    <source>
        <dbReference type="ARBA" id="ARBA00022737"/>
    </source>
</evidence>
<dbReference type="EMBL" id="BMFS01000014">
    <property type="protein sequence ID" value="GGH07536.1"/>
    <property type="molecule type" value="Genomic_DNA"/>
</dbReference>
<evidence type="ECO:0000313" key="10">
    <source>
        <dbReference type="Proteomes" id="UP000648722"/>
    </source>
</evidence>
<reference evidence="10" key="1">
    <citation type="journal article" date="2019" name="Int. J. Syst. Evol. Microbiol.">
        <title>The Global Catalogue of Microorganisms (GCM) 10K type strain sequencing project: providing services to taxonomists for standard genome sequencing and annotation.</title>
        <authorList>
            <consortium name="The Broad Institute Genomics Platform"/>
            <consortium name="The Broad Institute Genome Sequencing Center for Infectious Disease"/>
            <person name="Wu L."/>
            <person name="Ma J."/>
        </authorList>
    </citation>
    <scope>NUCLEOTIDE SEQUENCE [LARGE SCALE GENOMIC DNA]</scope>
    <source>
        <strain evidence="10">CGMCC 1.12766</strain>
    </source>
</reference>
<feature type="transmembrane region" description="Helical" evidence="7">
    <location>
        <begin position="512"/>
        <end position="533"/>
    </location>
</feature>
<feature type="transmembrane region" description="Helical" evidence="7">
    <location>
        <begin position="455"/>
        <end position="473"/>
    </location>
</feature>
<sequence>MVATMALFLWGRLRHDAVALAALVACVLLGLVPAGEAFSGFGHPAVITVACVLILSGALQSAGTVDVIARIVLPKKAHPTVMLISLSVLAAFLSAFMNNVGALALLMPIALQIARKQGLAPGRLLMPLSFASILGGMTTLIGTPPNLIVSGFRAEAGPGPFAMFDFTPVGLAVAGAGIVFVLALSWLLVPRRQSQGAEGFETGNYLTEARVLDDSAANGKTLRELQSKLDEASADVLALIRDEKRYPSPHANRKVKAGDLLVIEADPEGLTSALSALGLQLEEEASTIPDGEDAQEMAGKEDEATAGSRRRIVHADEVHLAEYAVSPGSGLSGRSASDIRLRTRFQVNLLAISRNATHSRARLRTMKLKEGDVLLLQGSEEAMAEFAAHMGCVPLAERTLRIPDARKAVTAAVIMGGAVALAATGTLPAAMAFAVGVLAVMVLRIIPLRNIYDNVDWPVIVLLGALLPVAEALETTGAASFLSGQLLALTGQAGPVLVLAIILVATMTLSDFMNNAATAAVMCPVAISLAAGMNVSPDPLLMAVAVGASCAFLTPIGHQNNTLILGPGGFRFSDYWRLGLPLEIVVVAVGVPVILLVWPL</sequence>
<dbReference type="PANTHER" id="PTHR43652">
    <property type="entry name" value="BASIC AMINO ACID ANTIPORTER YFCC-RELATED"/>
    <property type="match status" value="1"/>
</dbReference>
<feature type="transmembrane region" description="Helical" evidence="7">
    <location>
        <begin position="485"/>
        <end position="505"/>
    </location>
</feature>
<evidence type="ECO:0000256" key="1">
    <source>
        <dbReference type="ARBA" id="ARBA00004141"/>
    </source>
</evidence>
<dbReference type="InterPro" id="IPR004680">
    <property type="entry name" value="Cit_transptr-like_dom"/>
</dbReference>
<keyword evidence="5 7" id="KW-1133">Transmembrane helix</keyword>
<protein>
    <submittedName>
        <fullName evidence="9">SLC13 family permease</fullName>
    </submittedName>
</protein>
<keyword evidence="3 7" id="KW-0812">Transmembrane</keyword>
<feature type="transmembrane region" description="Helical" evidence="7">
    <location>
        <begin position="44"/>
        <end position="69"/>
    </location>
</feature>
<dbReference type="RefSeq" id="WP_217979495.1">
    <property type="nucleotide sequence ID" value="NZ_BMFS01000014.1"/>
</dbReference>
<dbReference type="Proteomes" id="UP000648722">
    <property type="component" value="Unassembled WGS sequence"/>
</dbReference>
<dbReference type="InterPro" id="IPR051679">
    <property type="entry name" value="DASS-Related_Transporters"/>
</dbReference>
<dbReference type="Gene3D" id="3.30.70.1450">
    <property type="entry name" value="Regulator of K+ conductance, C-terminal domain"/>
    <property type="match status" value="2"/>
</dbReference>
<feature type="transmembrane region" description="Helical" evidence="7">
    <location>
        <begin position="81"/>
        <end position="111"/>
    </location>
</feature>
<dbReference type="PROSITE" id="PS51202">
    <property type="entry name" value="RCK_C"/>
    <property type="match status" value="2"/>
</dbReference>
<evidence type="ECO:0000313" key="9">
    <source>
        <dbReference type="EMBL" id="GGH07536.1"/>
    </source>
</evidence>
<evidence type="ECO:0000256" key="2">
    <source>
        <dbReference type="ARBA" id="ARBA00022448"/>
    </source>
</evidence>
<evidence type="ECO:0000259" key="8">
    <source>
        <dbReference type="PROSITE" id="PS51202"/>
    </source>
</evidence>
<evidence type="ECO:0000256" key="5">
    <source>
        <dbReference type="ARBA" id="ARBA00022989"/>
    </source>
</evidence>
<dbReference type="Pfam" id="PF03600">
    <property type="entry name" value="CitMHS"/>
    <property type="match status" value="1"/>
</dbReference>
<dbReference type="PANTHER" id="PTHR43652:SF2">
    <property type="entry name" value="BASIC AMINO ACID ANTIPORTER YFCC-RELATED"/>
    <property type="match status" value="1"/>
</dbReference>
<evidence type="ECO:0000256" key="7">
    <source>
        <dbReference type="SAM" id="Phobius"/>
    </source>
</evidence>
<keyword evidence="2" id="KW-0813">Transport</keyword>
<evidence type="ECO:0000256" key="3">
    <source>
        <dbReference type="ARBA" id="ARBA00022692"/>
    </source>
</evidence>